<dbReference type="OrthoDB" id="5397031at2"/>
<accession>Q1JW38</accession>
<organism evidence="2 3">
    <name type="scientific">Desulfuromonas acetoxidans (strain DSM 684 / 11070)</name>
    <dbReference type="NCBI Taxonomy" id="281689"/>
    <lineage>
        <taxon>Bacteria</taxon>
        <taxon>Pseudomonadati</taxon>
        <taxon>Thermodesulfobacteriota</taxon>
        <taxon>Desulfuromonadia</taxon>
        <taxon>Desulfuromonadales</taxon>
        <taxon>Desulfuromonadaceae</taxon>
        <taxon>Desulfuromonas</taxon>
    </lineage>
</organism>
<dbReference type="Pfam" id="PF13466">
    <property type="entry name" value="STAS_2"/>
    <property type="match status" value="1"/>
</dbReference>
<proteinExistence type="predicted"/>
<name>Q1JW38_DESA6</name>
<evidence type="ECO:0000259" key="1">
    <source>
        <dbReference type="PROSITE" id="PS50801"/>
    </source>
</evidence>
<dbReference type="EMBL" id="AAEW02000026">
    <property type="protein sequence ID" value="EAT14450.1"/>
    <property type="molecule type" value="Genomic_DNA"/>
</dbReference>
<dbReference type="InterPro" id="IPR002645">
    <property type="entry name" value="STAS_dom"/>
</dbReference>
<comment type="caution">
    <text evidence="2">The sequence shown here is derived from an EMBL/GenBank/DDBJ whole genome shotgun (WGS) entry which is preliminary data.</text>
</comment>
<protein>
    <submittedName>
        <fullName evidence="2">Anti-sigma-factor antagonist</fullName>
    </submittedName>
</protein>
<keyword evidence="3" id="KW-1185">Reference proteome</keyword>
<reference evidence="2" key="1">
    <citation type="submission" date="2006-05" db="EMBL/GenBank/DDBJ databases">
        <title>Annotation of the draft genome assembly of Desulfuromonas acetoxidans DSM 684.</title>
        <authorList>
            <consortium name="US DOE Joint Genome Institute (JGI-ORNL)"/>
            <person name="Larimer F."/>
            <person name="Land M."/>
            <person name="Hauser L."/>
        </authorList>
    </citation>
    <scope>NUCLEOTIDE SEQUENCE [LARGE SCALE GENOMIC DNA]</scope>
    <source>
        <strain evidence="2">DSM 684</strain>
    </source>
</reference>
<dbReference type="InterPro" id="IPR036513">
    <property type="entry name" value="STAS_dom_sf"/>
</dbReference>
<feature type="domain" description="STAS" evidence="1">
    <location>
        <begin position="19"/>
        <end position="89"/>
    </location>
</feature>
<dbReference type="Gene3D" id="3.30.750.24">
    <property type="entry name" value="STAS domain"/>
    <property type="match status" value="1"/>
</dbReference>
<dbReference type="PANTHER" id="PTHR35849:SF2">
    <property type="entry name" value="BLR2341 PROTEIN"/>
    <property type="match status" value="1"/>
</dbReference>
<dbReference type="PROSITE" id="PS50801">
    <property type="entry name" value="STAS"/>
    <property type="match status" value="1"/>
</dbReference>
<gene>
    <name evidence="2" type="ORF">Dace_0458</name>
</gene>
<evidence type="ECO:0000313" key="3">
    <source>
        <dbReference type="Proteomes" id="UP000005695"/>
    </source>
</evidence>
<dbReference type="InterPro" id="IPR058548">
    <property type="entry name" value="MlaB-like_STAS"/>
</dbReference>
<dbReference type="InterPro" id="IPR052746">
    <property type="entry name" value="MlaB_ABC_Transporter"/>
</dbReference>
<dbReference type="PANTHER" id="PTHR35849">
    <property type="entry name" value="BLR2341 PROTEIN"/>
    <property type="match status" value="1"/>
</dbReference>
<dbReference type="RefSeq" id="WP_006002727.1">
    <property type="nucleotide sequence ID" value="NZ_AAEW02000026.1"/>
</dbReference>
<dbReference type="AlphaFoldDB" id="Q1JW38"/>
<evidence type="ECO:0000313" key="2">
    <source>
        <dbReference type="EMBL" id="EAT14450.1"/>
    </source>
</evidence>
<dbReference type="SUPFAM" id="SSF52091">
    <property type="entry name" value="SpoIIaa-like"/>
    <property type="match status" value="1"/>
</dbReference>
<reference evidence="2" key="2">
    <citation type="submission" date="2006-05" db="EMBL/GenBank/DDBJ databases">
        <title>Sequencing of the draft genome and assembly of Desulfuromonas acetoxidans DSM 684.</title>
        <authorList>
            <consortium name="US DOE Joint Genome Institute (JGI-PGF)"/>
            <person name="Copeland A."/>
            <person name="Lucas S."/>
            <person name="Lapidus A."/>
            <person name="Barry K."/>
            <person name="Detter J.C."/>
            <person name="Glavina del Rio T."/>
            <person name="Hammon N."/>
            <person name="Israni S."/>
            <person name="Dalin E."/>
            <person name="Tice H."/>
            <person name="Bruce D."/>
            <person name="Pitluck S."/>
            <person name="Richardson P."/>
        </authorList>
    </citation>
    <scope>NUCLEOTIDE SEQUENCE [LARGE SCALE GENOMIC DNA]</scope>
    <source>
        <strain evidence="2">DSM 684</strain>
    </source>
</reference>
<sequence>MYELERKSIQNSEGGPCQVLAVRGTLGIAVVRKLKDDLLALLKNNDSVVIDLTEVSDIYYSILQLMCSANKYAQKHGKTFKLTGQNAHVVMVEAQSVGYFRAEGCKDAKDPTRCLWLAETSA</sequence>
<dbReference type="Proteomes" id="UP000005695">
    <property type="component" value="Unassembled WGS sequence"/>
</dbReference>